<dbReference type="SUPFAM" id="SSF52540">
    <property type="entry name" value="P-loop containing nucleoside triphosphate hydrolases"/>
    <property type="match status" value="1"/>
</dbReference>
<accession>A0A7U7GAL6</accession>
<dbReference type="CDD" id="cd00880">
    <property type="entry name" value="Era_like"/>
    <property type="match status" value="1"/>
</dbReference>
<dbReference type="AlphaFoldDB" id="A0A7U7GAL6"/>
<dbReference type="InterPro" id="IPR027417">
    <property type="entry name" value="P-loop_NTPase"/>
</dbReference>
<keyword evidence="4" id="KW-0472">Membrane</keyword>
<organism evidence="6 7">
    <name type="scientific">Candidatus Contendobacter odensis Run_B_J11</name>
    <dbReference type="NCBI Taxonomy" id="1400861"/>
    <lineage>
        <taxon>Bacteria</taxon>
        <taxon>Pseudomonadati</taxon>
        <taxon>Pseudomonadota</taxon>
        <taxon>Gammaproteobacteria</taxon>
        <taxon>Candidatus Competibacteraceae</taxon>
        <taxon>Candidatus Contendibacter</taxon>
    </lineage>
</organism>
<gene>
    <name evidence="6" type="ORF">BN874_20049</name>
</gene>
<dbReference type="Gene3D" id="3.40.50.300">
    <property type="entry name" value="P-loop containing nucleotide triphosphate hydrolases"/>
    <property type="match status" value="1"/>
</dbReference>
<comment type="caution">
    <text evidence="6">The sequence shown here is derived from an EMBL/GenBank/DDBJ whole genome shotgun (WGS) entry which is preliminary data.</text>
</comment>
<dbReference type="InterPro" id="IPR005225">
    <property type="entry name" value="Small_GTP-bd"/>
</dbReference>
<dbReference type="InterPro" id="IPR006073">
    <property type="entry name" value="GTP-bd"/>
</dbReference>
<sequence length="435" mass="47340">MTVPEPLPVNGDAHLALARDSLRELLDDKRVPPPVRAALAEEYQQLQVLLDKIEHGHVHIAVFGRVSVGKSALLNALLGAMRFSTSPLHGETTRADHARWQEYDAGGVFLIDTPGINEVAGEAREQLAHDVATRSDLVMFVVDGDITDTELKALRQVKGVAQRLVLVLNKIDRYTRADRELLLQTLRERTEGLIQPQDIVIAAAQPTERIVILVDADGNETETRRCPPADVTALRERIWDILKAEGKTMAALNAGLFAGRFSDRLSREIITIRHDVADKIVRNYCLGKGVAVALNPIPVADILAAVATDAAMILHLSRVYGLPISRTEAGSLLKTIFTQLVFLMGTVWGMNLVASALKGISLGLSTVVTAGAQGAVAWYGTYVVGRAAEQYFAQGKSWGEGGPKRAVQDILDSLDRESLLAQARDDILARLKPLL</sequence>
<dbReference type="Proteomes" id="UP000019184">
    <property type="component" value="Unassembled WGS sequence"/>
</dbReference>
<protein>
    <submittedName>
        <fullName evidence="6">GTP-binding protein HSR1-related protein</fullName>
    </submittedName>
</protein>
<evidence type="ECO:0000259" key="5">
    <source>
        <dbReference type="Pfam" id="PF01926"/>
    </source>
</evidence>
<keyword evidence="2" id="KW-0812">Transmembrane</keyword>
<evidence type="ECO:0000313" key="7">
    <source>
        <dbReference type="Proteomes" id="UP000019184"/>
    </source>
</evidence>
<proteinExistence type="predicted"/>
<dbReference type="NCBIfam" id="TIGR00231">
    <property type="entry name" value="small_GTP"/>
    <property type="match status" value="1"/>
</dbReference>
<name>A0A7U7GAL6_9GAMM</name>
<dbReference type="PANTHER" id="PTHR42714">
    <property type="entry name" value="TRNA MODIFICATION GTPASE GTPBP3"/>
    <property type="match status" value="1"/>
</dbReference>
<feature type="domain" description="G" evidence="5">
    <location>
        <begin position="59"/>
        <end position="170"/>
    </location>
</feature>
<comment type="subcellular location">
    <subcellularLocation>
        <location evidence="1">Membrane</location>
        <topology evidence="1">Multi-pass membrane protein</topology>
    </subcellularLocation>
</comment>
<dbReference type="OrthoDB" id="238366at2"/>
<dbReference type="Pfam" id="PF05128">
    <property type="entry name" value="DUF697"/>
    <property type="match status" value="1"/>
</dbReference>
<dbReference type="GO" id="GO:0016020">
    <property type="term" value="C:membrane"/>
    <property type="evidence" value="ECO:0007669"/>
    <property type="project" value="UniProtKB-SubCell"/>
</dbReference>
<dbReference type="PANTHER" id="PTHR42714:SF6">
    <property type="entry name" value="TRANSLATION INITIATION FACTOR IF-2"/>
    <property type="match status" value="1"/>
</dbReference>
<dbReference type="GO" id="GO:0005525">
    <property type="term" value="F:GTP binding"/>
    <property type="evidence" value="ECO:0007669"/>
    <property type="project" value="InterPro"/>
</dbReference>
<evidence type="ECO:0000256" key="4">
    <source>
        <dbReference type="ARBA" id="ARBA00023136"/>
    </source>
</evidence>
<keyword evidence="7" id="KW-1185">Reference proteome</keyword>
<dbReference type="InterPro" id="IPR021147">
    <property type="entry name" value="DUF697"/>
</dbReference>
<evidence type="ECO:0000256" key="1">
    <source>
        <dbReference type="ARBA" id="ARBA00004141"/>
    </source>
</evidence>
<dbReference type="GO" id="GO:0002098">
    <property type="term" value="P:tRNA wobble uridine modification"/>
    <property type="evidence" value="ECO:0007669"/>
    <property type="project" value="TreeGrafter"/>
</dbReference>
<dbReference type="Pfam" id="PF01926">
    <property type="entry name" value="MMR_HSR1"/>
    <property type="match status" value="1"/>
</dbReference>
<dbReference type="GO" id="GO:0005737">
    <property type="term" value="C:cytoplasm"/>
    <property type="evidence" value="ECO:0007669"/>
    <property type="project" value="TreeGrafter"/>
</dbReference>
<reference evidence="6 7" key="1">
    <citation type="journal article" date="2014" name="ISME J.">
        <title>Candidatus Competibacter-lineage genomes retrieved from metagenomes reveal functional metabolic diversity.</title>
        <authorList>
            <person name="McIlroy S.J."/>
            <person name="Albertsen M."/>
            <person name="Andresen E.K."/>
            <person name="Saunders A.M."/>
            <person name="Kristiansen R."/>
            <person name="Stokholm-Bjerregaard M."/>
            <person name="Nielsen K.L."/>
            <person name="Nielsen P.H."/>
        </authorList>
    </citation>
    <scope>NUCLEOTIDE SEQUENCE [LARGE SCALE GENOMIC DNA]</scope>
    <source>
        <strain evidence="6 7">Run_B_J11</strain>
    </source>
</reference>
<dbReference type="GO" id="GO:0030488">
    <property type="term" value="P:tRNA methylation"/>
    <property type="evidence" value="ECO:0007669"/>
    <property type="project" value="TreeGrafter"/>
</dbReference>
<evidence type="ECO:0000256" key="3">
    <source>
        <dbReference type="ARBA" id="ARBA00022989"/>
    </source>
</evidence>
<evidence type="ECO:0000256" key="2">
    <source>
        <dbReference type="ARBA" id="ARBA00022692"/>
    </source>
</evidence>
<dbReference type="EMBL" id="CBTK010000112">
    <property type="protein sequence ID" value="CDH44929.1"/>
    <property type="molecule type" value="Genomic_DNA"/>
</dbReference>
<keyword evidence="3" id="KW-1133">Transmembrane helix</keyword>
<evidence type="ECO:0000313" key="6">
    <source>
        <dbReference type="EMBL" id="CDH44929.1"/>
    </source>
</evidence>